<dbReference type="InterPro" id="IPR045794">
    <property type="entry name" value="Trypco1"/>
</dbReference>
<organism evidence="2 3">
    <name type="scientific">Plantactinospora soyae</name>
    <dbReference type="NCBI Taxonomy" id="1544732"/>
    <lineage>
        <taxon>Bacteria</taxon>
        <taxon>Bacillati</taxon>
        <taxon>Actinomycetota</taxon>
        <taxon>Actinomycetes</taxon>
        <taxon>Micromonosporales</taxon>
        <taxon>Micromonosporaceae</taxon>
        <taxon>Plantactinospora</taxon>
    </lineage>
</organism>
<dbReference type="RefSeq" id="WP_192770765.1">
    <property type="nucleotide sequence ID" value="NZ_JADBEB010000001.1"/>
</dbReference>
<evidence type="ECO:0000313" key="2">
    <source>
        <dbReference type="EMBL" id="MBE1491755.1"/>
    </source>
</evidence>
<gene>
    <name evidence="2" type="ORF">H4W31_007393</name>
</gene>
<evidence type="ECO:0000259" key="1">
    <source>
        <dbReference type="Pfam" id="PF19493"/>
    </source>
</evidence>
<protein>
    <recommendedName>
        <fullName evidence="1">Trypsin-co-occurring domain-containing protein</fullName>
    </recommendedName>
</protein>
<name>A0A927MIG3_9ACTN</name>
<proteinExistence type="predicted"/>
<sequence>MSELKRFDLDGVDFVLVEVDADGPDISPVSRTADVVEAATTSFGTALSHVRAAASVALTRFREMDTQPDEIQLEFGVKLTTEAGAVIAKTAAEGNLKVYLTWRRPGTEPADAGNVDGD</sequence>
<dbReference type="AlphaFoldDB" id="A0A927MIG3"/>
<accession>A0A927MIG3</accession>
<dbReference type="Proteomes" id="UP000649753">
    <property type="component" value="Unassembled WGS sequence"/>
</dbReference>
<dbReference type="EMBL" id="JADBEB010000001">
    <property type="protein sequence ID" value="MBE1491755.1"/>
    <property type="molecule type" value="Genomic_DNA"/>
</dbReference>
<reference evidence="2" key="1">
    <citation type="submission" date="2020-10" db="EMBL/GenBank/DDBJ databases">
        <title>Sequencing the genomes of 1000 actinobacteria strains.</title>
        <authorList>
            <person name="Klenk H.-P."/>
        </authorList>
    </citation>
    <scope>NUCLEOTIDE SEQUENCE</scope>
    <source>
        <strain evidence="2">DSM 46832</strain>
    </source>
</reference>
<evidence type="ECO:0000313" key="3">
    <source>
        <dbReference type="Proteomes" id="UP000649753"/>
    </source>
</evidence>
<dbReference type="Pfam" id="PF19493">
    <property type="entry name" value="Trypco1"/>
    <property type="match status" value="1"/>
</dbReference>
<keyword evidence="3" id="KW-1185">Reference proteome</keyword>
<dbReference type="NCBIfam" id="NF041216">
    <property type="entry name" value="CU044_2847_fam"/>
    <property type="match status" value="1"/>
</dbReference>
<comment type="caution">
    <text evidence="2">The sequence shown here is derived from an EMBL/GenBank/DDBJ whole genome shotgun (WGS) entry which is preliminary data.</text>
</comment>
<feature type="domain" description="Trypsin-co-occurring" evidence="1">
    <location>
        <begin position="10"/>
        <end position="104"/>
    </location>
</feature>